<reference evidence="1 2" key="1">
    <citation type="submission" date="2023-01" db="EMBL/GenBank/DDBJ databases">
        <title>Analysis of 21 Apiospora genomes using comparative genomics revels a genus with tremendous synthesis potential of carbohydrate active enzymes and secondary metabolites.</title>
        <authorList>
            <person name="Sorensen T."/>
        </authorList>
    </citation>
    <scope>NUCLEOTIDE SEQUENCE [LARGE SCALE GENOMIC DNA]</scope>
    <source>
        <strain evidence="1 2">CBS 117206</strain>
    </source>
</reference>
<evidence type="ECO:0000313" key="2">
    <source>
        <dbReference type="Proteomes" id="UP001392437"/>
    </source>
</evidence>
<evidence type="ECO:0008006" key="3">
    <source>
        <dbReference type="Google" id="ProtNLM"/>
    </source>
</evidence>
<accession>A0AAW0R6H0</accession>
<name>A0AAW0R6H0_9PEZI</name>
<organism evidence="1 2">
    <name type="scientific">Apiospora kogelbergensis</name>
    <dbReference type="NCBI Taxonomy" id="1337665"/>
    <lineage>
        <taxon>Eukaryota</taxon>
        <taxon>Fungi</taxon>
        <taxon>Dikarya</taxon>
        <taxon>Ascomycota</taxon>
        <taxon>Pezizomycotina</taxon>
        <taxon>Sordariomycetes</taxon>
        <taxon>Xylariomycetidae</taxon>
        <taxon>Amphisphaeriales</taxon>
        <taxon>Apiosporaceae</taxon>
        <taxon>Apiospora</taxon>
    </lineage>
</organism>
<comment type="caution">
    <text evidence="1">The sequence shown here is derived from an EMBL/GenBank/DDBJ whole genome shotgun (WGS) entry which is preliminary data.</text>
</comment>
<proteinExistence type="predicted"/>
<evidence type="ECO:0000313" key="1">
    <source>
        <dbReference type="EMBL" id="KAK8129449.1"/>
    </source>
</evidence>
<dbReference type="EMBL" id="JAQQWP010000002">
    <property type="protein sequence ID" value="KAK8129449.1"/>
    <property type="molecule type" value="Genomic_DNA"/>
</dbReference>
<protein>
    <recommendedName>
        <fullName evidence="3">Aminoglycoside phosphotransferase domain-containing protein</fullName>
    </recommendedName>
</protein>
<dbReference type="Proteomes" id="UP001392437">
    <property type="component" value="Unassembled WGS sequence"/>
</dbReference>
<gene>
    <name evidence="1" type="ORF">PG999_001829</name>
</gene>
<sequence length="162" mass="18179">MSCPYHTNDDLIRGLVPVTYMLDRPLPTRWASPLVTGQHDDYVWLEYRRGAGLAPAAVQQAVADTLTSVLQDVHNLEVPQEMALKGLGFRVVLRRDALEAPSEVDLSYFAAATPPLAGTDALPRHCEHQQSHNARLGAWVHWGILQQDRHKFRFVVYPVTTT</sequence>
<keyword evidence="2" id="KW-1185">Reference proteome</keyword>
<dbReference type="AlphaFoldDB" id="A0AAW0R6H0"/>